<feature type="compositionally biased region" description="Gly residues" evidence="4">
    <location>
        <begin position="1352"/>
        <end position="1366"/>
    </location>
</feature>
<dbReference type="PROSITE" id="PS50090">
    <property type="entry name" value="MYB_LIKE"/>
    <property type="match status" value="1"/>
</dbReference>
<dbReference type="OrthoDB" id="10258692at2759"/>
<feature type="compositionally biased region" description="Low complexity" evidence="4">
    <location>
        <begin position="865"/>
        <end position="885"/>
    </location>
</feature>
<feature type="region of interest" description="Disordered" evidence="4">
    <location>
        <begin position="707"/>
        <end position="823"/>
    </location>
</feature>
<dbReference type="GO" id="GO:0032991">
    <property type="term" value="C:protein-containing complex"/>
    <property type="evidence" value="ECO:0007669"/>
    <property type="project" value="UniProtKB-ARBA"/>
</dbReference>
<proteinExistence type="inferred from homology"/>
<feature type="region of interest" description="Disordered" evidence="4">
    <location>
        <begin position="941"/>
        <end position="1299"/>
    </location>
</feature>
<dbReference type="InterPro" id="IPR017884">
    <property type="entry name" value="SANT_dom"/>
</dbReference>
<name>A0A7R9GEW0_9CRUS</name>
<dbReference type="GO" id="GO:0006357">
    <property type="term" value="P:regulation of transcription by RNA polymerase II"/>
    <property type="evidence" value="ECO:0007669"/>
    <property type="project" value="TreeGrafter"/>
</dbReference>
<dbReference type="InterPro" id="IPR001005">
    <property type="entry name" value="SANT/Myb"/>
</dbReference>
<dbReference type="EMBL" id="CAJPEX010001254">
    <property type="protein sequence ID" value="CAG0918667.1"/>
    <property type="molecule type" value="Genomic_DNA"/>
</dbReference>
<evidence type="ECO:0000256" key="4">
    <source>
        <dbReference type="SAM" id="MobiDB-lite"/>
    </source>
</evidence>
<feature type="domain" description="Myb-like" evidence="5">
    <location>
        <begin position="563"/>
        <end position="606"/>
    </location>
</feature>
<dbReference type="PANTHER" id="PTHR13992:SF39">
    <property type="entry name" value="SMRTER, ISOFORM G"/>
    <property type="match status" value="1"/>
</dbReference>
<feature type="compositionally biased region" description="Acidic residues" evidence="4">
    <location>
        <begin position="552"/>
        <end position="564"/>
    </location>
</feature>
<feature type="compositionally biased region" description="Polar residues" evidence="4">
    <location>
        <begin position="1790"/>
        <end position="1803"/>
    </location>
</feature>
<feature type="region of interest" description="Disordered" evidence="4">
    <location>
        <begin position="320"/>
        <end position="363"/>
    </location>
</feature>
<feature type="compositionally biased region" description="Polar residues" evidence="4">
    <location>
        <begin position="659"/>
        <end position="675"/>
    </location>
</feature>
<evidence type="ECO:0000313" key="7">
    <source>
        <dbReference type="EMBL" id="CAD7278515.1"/>
    </source>
</evidence>
<feature type="compositionally biased region" description="Polar residues" evidence="4">
    <location>
        <begin position="502"/>
        <end position="511"/>
    </location>
</feature>
<feature type="compositionally biased region" description="Basic and acidic residues" evidence="4">
    <location>
        <begin position="721"/>
        <end position="759"/>
    </location>
</feature>
<feature type="region of interest" description="Disordered" evidence="4">
    <location>
        <begin position="865"/>
        <end position="927"/>
    </location>
</feature>
<dbReference type="PROSITE" id="PS51293">
    <property type="entry name" value="SANT"/>
    <property type="match status" value="1"/>
</dbReference>
<feature type="coiled-coil region" evidence="3">
    <location>
        <begin position="118"/>
        <end position="145"/>
    </location>
</feature>
<dbReference type="GO" id="GO:0005654">
    <property type="term" value="C:nucleoplasm"/>
    <property type="evidence" value="ECO:0007669"/>
    <property type="project" value="UniProtKB-ARBA"/>
</dbReference>
<feature type="compositionally biased region" description="Low complexity" evidence="4">
    <location>
        <begin position="518"/>
        <end position="533"/>
    </location>
</feature>
<dbReference type="Gene3D" id="1.10.10.60">
    <property type="entry name" value="Homeodomain-like"/>
    <property type="match status" value="2"/>
</dbReference>
<feature type="compositionally biased region" description="Polar residues" evidence="4">
    <location>
        <begin position="1850"/>
        <end position="1861"/>
    </location>
</feature>
<dbReference type="Proteomes" id="UP000678499">
    <property type="component" value="Unassembled WGS sequence"/>
</dbReference>
<dbReference type="GO" id="GO:0000785">
    <property type="term" value="C:chromatin"/>
    <property type="evidence" value="ECO:0007669"/>
    <property type="project" value="TreeGrafter"/>
</dbReference>
<dbReference type="EMBL" id="OA883291">
    <property type="protein sequence ID" value="CAD7278515.1"/>
    <property type="molecule type" value="Genomic_DNA"/>
</dbReference>
<protein>
    <recommendedName>
        <fullName evidence="9">Nuclear receptor corepressor 1</fullName>
    </recommendedName>
</protein>
<evidence type="ECO:0000256" key="2">
    <source>
        <dbReference type="ARBA" id="ARBA00010097"/>
    </source>
</evidence>
<feature type="compositionally biased region" description="Basic residues" evidence="4">
    <location>
        <begin position="1751"/>
        <end position="1764"/>
    </location>
</feature>
<keyword evidence="8" id="KW-1185">Reference proteome</keyword>
<dbReference type="SUPFAM" id="SSF46689">
    <property type="entry name" value="Homeodomain-like"/>
    <property type="match status" value="1"/>
</dbReference>
<evidence type="ECO:0000256" key="1">
    <source>
        <dbReference type="ARBA" id="ARBA00004123"/>
    </source>
</evidence>
<feature type="compositionally biased region" description="Low complexity" evidence="4">
    <location>
        <begin position="336"/>
        <end position="347"/>
    </location>
</feature>
<feature type="compositionally biased region" description="Basic residues" evidence="4">
    <location>
        <begin position="1599"/>
        <end position="1612"/>
    </location>
</feature>
<feature type="compositionally biased region" description="Pro residues" evidence="4">
    <location>
        <begin position="1770"/>
        <end position="1780"/>
    </location>
</feature>
<feature type="compositionally biased region" description="Pro residues" evidence="4">
    <location>
        <begin position="1644"/>
        <end position="1654"/>
    </location>
</feature>
<dbReference type="Pfam" id="PF00249">
    <property type="entry name" value="Myb_DNA-binding"/>
    <property type="match status" value="1"/>
</dbReference>
<sequence>MKSQTSRVPRKLHFLNPVFNCPWDNSVYHENARHYADFKARLLACLRRRRVERDIRDDAMARKYADVGAGWQARVDKLEAHARRRRDDAKSRDVFEKVFPELRKQREDKERFSRVGSRVKSDADMEEIMDSLQEQEQEEKRARQIAVIPPALLSLKDRVRGFTNATAAYMLDPLKTYEERRLLNTWSESEKEVFREKYLLHPKNFSYIGLSLERKSVADCVQFYYQSKKQASFVNYKQLVRKTRVRTRARAQGGGGGAAGGGGSGGGAKVGSAAVGSAVGGTGSQQQPEGAVSVPGVTTRAALQAAAAAAAQQQLQRFIGGGSGKESRRVGGAGGRNSTAAARAAARQDTDSSDDEDVALNEGKGGPHTCVVCEASLEHFGQSRAAKPSDLVAHDLKPEAVTANARICTACRCRWVRRRHVPTCPVLSCTKPKWRVKGLRHLPPRWNQVAASVREAVAKELQIPDSCTKCCAACFNRFVGYCTVEFPDYQGRVLKIARKIGSQDSSGTATPARTEDNSTVTATTTTTSTVVAAGNKKPQPPTSEPPKAGDSVEQEDADETEEWPSSDVEKLKTLLAEHGMKWETIEKELGGEGAGRSAESCRKFYNANKDRLELSSIVAAHRKKQKEDGLLPPSVTDEEESGSSTSSADETVSASDSSRPQNSAPDQALSPTLTSILGKERGIGSPGIVNMATSIGPRNLATANWAPTSSAATVSVPAARTCDDVGGGRKSDDDSGNEADERGDRDAAADDEEDRRRNDSLPQPPPRQLQSSTSVCPPPAHSNSKPTVRPPDMLREGDATGRGQMSPAAGQVATACGGGVGVGSKFPAAPGSVMMSGSITHGTPVSHGPPLPAAPVARFDAVPGSPYLHHSSSSSSSVGSRGYPGPHHPHPGHPGLPPQQQQQQQQHHGPPGSERDHPSSAGSGSISNRDLIMSDFITSQHMAGSGRRHAEGGPGKPVPVSPREGQVGRSPCPSPMSAGERPPPRSSPLAGSAVDLRDAGGRMPPRPGDTRYMVYGYGPYGGGQPPYQPPFGDRYPPPQAAMLKREQAPHPPPPSHHHQSPLDTLVDVAVAQRDGGGSRDRDRDAEDDREGLERAMAENVHKNRLAYLPPPHPQQQQQPPQHPGHHGMHRSVGDEQQDMRMADRYPHQMMIPRFPPSYGGPPHAPPSSASGDRYRMPPGGSREQLFAQDHFERRMKQQDSGSPAGGGPKPPPPGRSGGAYHPHHHPADDDSSIGNVRGPPFPHGFVGDPQRVGNPLPPPPQQQQHPGSSGSGPPRGGASASQQQQQHQPPSSGESTITAANLIDAIITKQISMEMTAENADLQKNSDEFFRKYGQPPQMSPQQLSRTPTPTSGGGGGGGAGGGYPPYGGRRGEPVGDDDDDPGAGGKRNGMMSMMRGIPGGMMPQGMSPHHAGLGRPSAPPSSQQQQQMRARAAVVGVPEMRRPVPLPAAPSRPEPYQGHLPWKLKNKAYNTESHLHQPPAISPSEMHPRSQQQQPPSRPPSSSSGPPTSSSSSGGDILAPDERHIIRVPTQSQQQQQRLQEQQMRGQQVSPPTSSAQEEAVARMQQRMPPQSSPGQQMRPGSGGYSKQQQEAMSPPPSHHHHPHPHAHRHQLPGPPPSQQQQQHHHIPQHHMQSGPRFHGGPSPGPGGPPPPQSKCAFDEYVCNRITEVMRTSEDGAEDLAAHGSQRCGSQQMQPPLAPLVVDTHSQHPHQQSHSRPGSGGHQHQPQESSPGGLRRPMSHPPPVSPHQQHPYHPHHHPMHHSQYRGPSNTPPAGPPPVSAPGNLFQRPMMSSSSNRPGSTEAPSPGRPVSSFSASQQPPPRRRPPTDGPEDGDDVTGSDGSKKPRMDYQQHQFVGSSQSKYEPLSDDDDDNRRDLGAGGPSANK</sequence>
<feature type="region of interest" description="Disordered" evidence="4">
    <location>
        <begin position="1675"/>
        <end position="1885"/>
    </location>
</feature>
<comment type="similarity">
    <text evidence="2">Belongs to the N-CoR nuclear receptor corepressors family.</text>
</comment>
<evidence type="ECO:0008006" key="9">
    <source>
        <dbReference type="Google" id="ProtNLM"/>
    </source>
</evidence>
<comment type="subcellular location">
    <subcellularLocation>
        <location evidence="1">Nucleus</location>
    </subcellularLocation>
</comment>
<feature type="compositionally biased region" description="Low complexity" evidence="4">
    <location>
        <begin position="707"/>
        <end position="719"/>
    </location>
</feature>
<feature type="compositionally biased region" description="Basic and acidic residues" evidence="4">
    <location>
        <begin position="1076"/>
        <end position="1101"/>
    </location>
</feature>
<feature type="compositionally biased region" description="Gly residues" evidence="4">
    <location>
        <begin position="252"/>
        <end position="267"/>
    </location>
</feature>
<evidence type="ECO:0000313" key="8">
    <source>
        <dbReference type="Proteomes" id="UP000678499"/>
    </source>
</evidence>
<feature type="compositionally biased region" description="Polar residues" evidence="4">
    <location>
        <begin position="1340"/>
        <end position="1351"/>
    </location>
</feature>
<feature type="compositionally biased region" description="Low complexity" evidence="4">
    <location>
        <begin position="1532"/>
        <end position="1549"/>
    </location>
</feature>
<evidence type="ECO:0000259" key="6">
    <source>
        <dbReference type="PROSITE" id="PS51293"/>
    </source>
</evidence>
<feature type="region of interest" description="Disordered" evidence="4">
    <location>
        <begin position="245"/>
        <end position="267"/>
    </location>
</feature>
<dbReference type="SMART" id="SM00717">
    <property type="entry name" value="SANT"/>
    <property type="match status" value="2"/>
</dbReference>
<dbReference type="InterPro" id="IPR051571">
    <property type="entry name" value="N-CoR_corepressor"/>
</dbReference>
<accession>A0A7R9GEW0</accession>
<feature type="compositionally biased region" description="Low complexity" evidence="4">
    <location>
        <begin position="642"/>
        <end position="658"/>
    </location>
</feature>
<feature type="compositionally biased region" description="Pro residues" evidence="4">
    <location>
        <begin position="1153"/>
        <end position="1165"/>
    </location>
</feature>
<feature type="compositionally biased region" description="Low complexity" evidence="4">
    <location>
        <begin position="898"/>
        <end position="912"/>
    </location>
</feature>
<feature type="compositionally biased region" description="Basic and acidic residues" evidence="4">
    <location>
        <begin position="1131"/>
        <end position="1146"/>
    </location>
</feature>
<evidence type="ECO:0000256" key="3">
    <source>
        <dbReference type="SAM" id="Coils"/>
    </source>
</evidence>
<feature type="compositionally biased region" description="Low complexity" evidence="4">
    <location>
        <begin position="1421"/>
        <end position="1434"/>
    </location>
</feature>
<gene>
    <name evidence="7" type="ORF">NMOB1V02_LOCUS6215</name>
</gene>
<dbReference type="InterPro" id="IPR009057">
    <property type="entry name" value="Homeodomain-like_sf"/>
</dbReference>
<feature type="compositionally biased region" description="Low complexity" evidence="4">
    <location>
        <begin position="1276"/>
        <end position="1292"/>
    </location>
</feature>
<feature type="compositionally biased region" description="Pro residues" evidence="4">
    <location>
        <begin position="1445"/>
        <end position="1454"/>
    </location>
</feature>
<keyword evidence="3" id="KW-0175">Coiled coil</keyword>
<feature type="compositionally biased region" description="Low complexity" evidence="4">
    <location>
        <begin position="1490"/>
        <end position="1516"/>
    </location>
</feature>
<evidence type="ECO:0000259" key="5">
    <source>
        <dbReference type="PROSITE" id="PS50090"/>
    </source>
</evidence>
<feature type="region of interest" description="Disordered" evidence="4">
    <location>
        <begin position="502"/>
        <end position="568"/>
    </location>
</feature>
<feature type="region of interest" description="Disordered" evidence="4">
    <location>
        <begin position="620"/>
        <end position="693"/>
    </location>
</feature>
<feature type="domain" description="SANT" evidence="6">
    <location>
        <begin position="181"/>
        <end position="232"/>
    </location>
</feature>
<feature type="region of interest" description="Disordered" evidence="4">
    <location>
        <begin position="1318"/>
        <end position="1658"/>
    </location>
</feature>
<organism evidence="7">
    <name type="scientific">Notodromas monacha</name>
    <dbReference type="NCBI Taxonomy" id="399045"/>
    <lineage>
        <taxon>Eukaryota</taxon>
        <taxon>Metazoa</taxon>
        <taxon>Ecdysozoa</taxon>
        <taxon>Arthropoda</taxon>
        <taxon>Crustacea</taxon>
        <taxon>Oligostraca</taxon>
        <taxon>Ostracoda</taxon>
        <taxon>Podocopa</taxon>
        <taxon>Podocopida</taxon>
        <taxon>Cypridocopina</taxon>
        <taxon>Cypridoidea</taxon>
        <taxon>Cyprididae</taxon>
        <taxon>Notodromas</taxon>
    </lineage>
</organism>
<dbReference type="PANTHER" id="PTHR13992">
    <property type="entry name" value="NUCLEAR RECEPTOR CO-REPRESSOR RELATED NCOR"/>
    <property type="match status" value="1"/>
</dbReference>
<dbReference type="CDD" id="cd00167">
    <property type="entry name" value="SANT"/>
    <property type="match status" value="1"/>
</dbReference>
<reference evidence="7" key="1">
    <citation type="submission" date="2020-11" db="EMBL/GenBank/DDBJ databases">
        <authorList>
            <person name="Tran Van P."/>
        </authorList>
    </citation>
    <scope>NUCLEOTIDE SEQUENCE</scope>
</reference>